<dbReference type="RefSeq" id="WP_099069278.1">
    <property type="nucleotide sequence ID" value="NZ_LAHD01000036.1"/>
</dbReference>
<organism evidence="1 2">
    <name type="scientific">Nostoc linckia z8</name>
    <dbReference type="NCBI Taxonomy" id="1628746"/>
    <lineage>
        <taxon>Bacteria</taxon>
        <taxon>Bacillati</taxon>
        <taxon>Cyanobacteriota</taxon>
        <taxon>Cyanophyceae</taxon>
        <taxon>Nostocales</taxon>
        <taxon>Nostocaceae</taxon>
        <taxon>Nostoc</taxon>
    </lineage>
</organism>
<gene>
    <name evidence="1" type="ORF">VF08_14650</name>
</gene>
<comment type="caution">
    <text evidence="1">The sequence shown here is derived from an EMBL/GenBank/DDBJ whole genome shotgun (WGS) entry which is preliminary data.</text>
</comment>
<reference evidence="1 2" key="1">
    <citation type="submission" date="2015-02" db="EMBL/GenBank/DDBJ databases">
        <title>Nostoc linckia genome annotation.</title>
        <authorList>
            <person name="Zhou Z."/>
        </authorList>
    </citation>
    <scope>NUCLEOTIDE SEQUENCE [LARGE SCALE GENOMIC DNA]</scope>
    <source>
        <strain evidence="2">z8</strain>
    </source>
</reference>
<evidence type="ECO:0000313" key="2">
    <source>
        <dbReference type="Proteomes" id="UP000222310"/>
    </source>
</evidence>
<protein>
    <submittedName>
        <fullName evidence="1">Uncharacterized protein</fullName>
    </submittedName>
</protein>
<proteinExistence type="predicted"/>
<dbReference type="AlphaFoldDB" id="A0A9Q6EL16"/>
<dbReference type="EMBL" id="LAHD01000036">
    <property type="protein sequence ID" value="PHK03560.1"/>
    <property type="molecule type" value="Genomic_DNA"/>
</dbReference>
<name>A0A9Q6EL16_NOSLI</name>
<sequence length="235" mass="26731">MSEPISLTALFGASKGFIDISIRLAKASKLIESIESKIDRLTQVEFNAAWKTLLQACNSSCSDEQQSVLVNDARAGFTKATCFEKNERLFYAHVGLAICHYLLNDMNNAKTALIEIAKTSIYEDVYLKKTEALLGFNEYTLSSHINIYHPVSWLNIITAIPELPLFLKQKKQIKKYNRFKNDLISDIYKKINAEEAVIIKLAKINQPSDVFKTLELQLLELINLQRQCLEIINNI</sequence>
<dbReference type="GeneID" id="57096897"/>
<accession>A0A9Q6EL16</accession>
<dbReference type="Proteomes" id="UP000222310">
    <property type="component" value="Unassembled WGS sequence"/>
</dbReference>
<evidence type="ECO:0000313" key="1">
    <source>
        <dbReference type="EMBL" id="PHK03560.1"/>
    </source>
</evidence>